<dbReference type="OrthoDB" id="9815326at2"/>
<dbReference type="GO" id="GO:0016787">
    <property type="term" value="F:hydrolase activity"/>
    <property type="evidence" value="ECO:0007669"/>
    <property type="project" value="UniProtKB-KW"/>
</dbReference>
<dbReference type="PATRIC" id="fig|45056.6.peg.1487"/>
<dbReference type="AlphaFoldDB" id="A0A0W0R2H8"/>
<geneLocation type="plasmid" evidence="2 4">
    <name>27</name>
</geneLocation>
<sequence>MKSTRIVISCEHAQEKVPKEYAHLFATHKEIKESHEGYDFGALEIARFLSKALDTPFSYSQVNRLLIDCNRSLSNPRCFSKFTRALAKKEKQTLIDNYYLPYREETEKNILNLIKKDYQVLHLAIHSFTPMLNGVRRNTAIGLLYDPKRHGEAEVARAWHGILKNQQPHYKVRKNYPYKGNTDGFTTSLRKKHNQMDYLGIEVECNQALLHNKKSSQHVAETLLESLHELLQFL</sequence>
<dbReference type="Proteomes" id="UP000281170">
    <property type="component" value="Plasmid 27"/>
</dbReference>
<protein>
    <submittedName>
        <fullName evidence="1">N-formylglutamate amidohydrolase</fullName>
    </submittedName>
</protein>
<dbReference type="SUPFAM" id="SSF53187">
    <property type="entry name" value="Zn-dependent exopeptidases"/>
    <property type="match status" value="1"/>
</dbReference>
<proteinExistence type="predicted"/>
<dbReference type="Proteomes" id="UP000054859">
    <property type="component" value="Unassembled WGS sequence"/>
</dbReference>
<dbReference type="KEGG" id="ladl:NCTC12735_01865"/>
<evidence type="ECO:0000313" key="1">
    <source>
        <dbReference type="EMBL" id="KTC65256.1"/>
    </source>
</evidence>
<evidence type="ECO:0000313" key="2">
    <source>
        <dbReference type="EMBL" id="VEH86217.1"/>
    </source>
</evidence>
<keyword evidence="2" id="KW-0614">Plasmid</keyword>
<organism evidence="1 3">
    <name type="scientific">Legionella adelaidensis</name>
    <dbReference type="NCBI Taxonomy" id="45056"/>
    <lineage>
        <taxon>Bacteria</taxon>
        <taxon>Pseudomonadati</taxon>
        <taxon>Pseudomonadota</taxon>
        <taxon>Gammaproteobacteria</taxon>
        <taxon>Legionellales</taxon>
        <taxon>Legionellaceae</taxon>
        <taxon>Legionella</taxon>
    </lineage>
</organism>
<dbReference type="InterPro" id="IPR007709">
    <property type="entry name" value="N-FG_amidohydro"/>
</dbReference>
<reference evidence="1 3" key="1">
    <citation type="submission" date="2015-11" db="EMBL/GenBank/DDBJ databases">
        <title>Identification of large and diverse effector repertoires of 38 Legionella species.</title>
        <authorList>
            <person name="Burstein D."/>
            <person name="Amaro F."/>
            <person name="Zusman T."/>
            <person name="Lifshitz Z."/>
            <person name="Cohen O."/>
            <person name="Gilbert J.A."/>
            <person name="Pupko T."/>
            <person name="Shuman H.A."/>
            <person name="Segal G."/>
        </authorList>
    </citation>
    <scope>NUCLEOTIDE SEQUENCE [LARGE SCALE GENOMIC DNA]</scope>
    <source>
        <strain evidence="1 3">1762-AUS-E</strain>
    </source>
</reference>
<dbReference type="EMBL" id="LNKA01000005">
    <property type="protein sequence ID" value="KTC65256.1"/>
    <property type="molecule type" value="Genomic_DNA"/>
</dbReference>
<keyword evidence="1" id="KW-0378">Hydrolase</keyword>
<evidence type="ECO:0000313" key="4">
    <source>
        <dbReference type="Proteomes" id="UP000281170"/>
    </source>
</evidence>
<dbReference type="STRING" id="45056.Lade_1439"/>
<dbReference type="Pfam" id="PF05013">
    <property type="entry name" value="FGase"/>
    <property type="match status" value="1"/>
</dbReference>
<accession>A0A0W0R2H8</accession>
<gene>
    <name evidence="1" type="ORF">Lade_1439</name>
    <name evidence="2" type="ORF">NCTC12735_01865</name>
</gene>
<dbReference type="RefSeq" id="WP_058462520.1">
    <property type="nucleotide sequence ID" value="NZ_CAAAHS010000012.1"/>
</dbReference>
<dbReference type="Gene3D" id="3.40.630.40">
    <property type="entry name" value="Zn-dependent exopeptidases"/>
    <property type="match status" value="1"/>
</dbReference>
<reference evidence="2 4" key="2">
    <citation type="submission" date="2018-12" db="EMBL/GenBank/DDBJ databases">
        <authorList>
            <consortium name="Pathogen Informatics"/>
        </authorList>
    </citation>
    <scope>NUCLEOTIDE SEQUENCE [LARGE SCALE GENOMIC DNA]</scope>
    <source>
        <strain evidence="2 4">NCTC12735</strain>
        <plasmid evidence="4">27</plasmid>
    </source>
</reference>
<evidence type="ECO:0000313" key="3">
    <source>
        <dbReference type="Proteomes" id="UP000054859"/>
    </source>
</evidence>
<dbReference type="EMBL" id="LR134436">
    <property type="protein sequence ID" value="VEH86217.1"/>
    <property type="molecule type" value="Genomic_DNA"/>
</dbReference>
<keyword evidence="3" id="KW-1185">Reference proteome</keyword>
<name>A0A0W0R2H8_9GAMM</name>